<accession>A0A173UTR0</accession>
<dbReference type="SUPFAM" id="SSF46785">
    <property type="entry name" value="Winged helix' DNA-binding domain"/>
    <property type="match status" value="1"/>
</dbReference>
<dbReference type="PROSITE" id="PS50931">
    <property type="entry name" value="HTH_LYSR"/>
    <property type="match status" value="1"/>
</dbReference>
<dbReference type="PANTHER" id="PTHR30346:SF0">
    <property type="entry name" value="HCA OPERON TRANSCRIPTIONAL ACTIVATOR HCAR"/>
    <property type="match status" value="1"/>
</dbReference>
<dbReference type="Pfam" id="PF00126">
    <property type="entry name" value="HTH_1"/>
    <property type="match status" value="1"/>
</dbReference>
<dbReference type="Gene3D" id="3.40.190.10">
    <property type="entry name" value="Periplasmic binding protein-like II"/>
    <property type="match status" value="2"/>
</dbReference>
<dbReference type="FunFam" id="1.10.10.10:FF:000001">
    <property type="entry name" value="LysR family transcriptional regulator"/>
    <property type="match status" value="1"/>
</dbReference>
<dbReference type="GO" id="GO:0003700">
    <property type="term" value="F:DNA-binding transcription factor activity"/>
    <property type="evidence" value="ECO:0007669"/>
    <property type="project" value="InterPro"/>
</dbReference>
<feature type="domain" description="HTH lysR-type" evidence="5">
    <location>
        <begin position="1"/>
        <end position="58"/>
    </location>
</feature>
<dbReference type="GO" id="GO:0003677">
    <property type="term" value="F:DNA binding"/>
    <property type="evidence" value="ECO:0007669"/>
    <property type="project" value="UniProtKB-KW"/>
</dbReference>
<dbReference type="CDD" id="cd05466">
    <property type="entry name" value="PBP2_LTTR_substrate"/>
    <property type="match status" value="1"/>
</dbReference>
<dbReference type="InterPro" id="IPR036390">
    <property type="entry name" value="WH_DNA-bd_sf"/>
</dbReference>
<evidence type="ECO:0000256" key="2">
    <source>
        <dbReference type="ARBA" id="ARBA00023015"/>
    </source>
</evidence>
<dbReference type="PANTHER" id="PTHR30346">
    <property type="entry name" value="TRANSCRIPTIONAL DUAL REGULATOR HCAR-RELATED"/>
    <property type="match status" value="1"/>
</dbReference>
<dbReference type="Proteomes" id="UP000095598">
    <property type="component" value="Unassembled WGS sequence"/>
</dbReference>
<dbReference type="InterPro" id="IPR005119">
    <property type="entry name" value="LysR_subst-bd"/>
</dbReference>
<dbReference type="Pfam" id="PF03466">
    <property type="entry name" value="LysR_substrate"/>
    <property type="match status" value="1"/>
</dbReference>
<evidence type="ECO:0000256" key="3">
    <source>
        <dbReference type="ARBA" id="ARBA00023125"/>
    </source>
</evidence>
<dbReference type="Gene3D" id="1.10.10.10">
    <property type="entry name" value="Winged helix-like DNA-binding domain superfamily/Winged helix DNA-binding domain"/>
    <property type="match status" value="1"/>
</dbReference>
<dbReference type="RefSeq" id="WP_044922808.1">
    <property type="nucleotide sequence ID" value="NZ_CYXT01000034.1"/>
</dbReference>
<dbReference type="GO" id="GO:0032993">
    <property type="term" value="C:protein-DNA complex"/>
    <property type="evidence" value="ECO:0007669"/>
    <property type="project" value="TreeGrafter"/>
</dbReference>
<keyword evidence="2" id="KW-0805">Transcription regulation</keyword>
<dbReference type="InterPro" id="IPR000847">
    <property type="entry name" value="LysR_HTH_N"/>
</dbReference>
<proteinExistence type="inferred from homology"/>
<name>A0A173UTR0_ANAHA</name>
<dbReference type="AlphaFoldDB" id="A0A173UTR0"/>
<protein>
    <submittedName>
        <fullName evidence="6">Cys regulon transcriptional activator</fullName>
    </submittedName>
</protein>
<evidence type="ECO:0000313" key="6">
    <source>
        <dbReference type="EMBL" id="CUN17726.1"/>
    </source>
</evidence>
<dbReference type="EMBL" id="CYXT01000034">
    <property type="protein sequence ID" value="CUN17726.1"/>
    <property type="molecule type" value="Genomic_DNA"/>
</dbReference>
<dbReference type="SUPFAM" id="SSF53850">
    <property type="entry name" value="Periplasmic binding protein-like II"/>
    <property type="match status" value="1"/>
</dbReference>
<evidence type="ECO:0000256" key="4">
    <source>
        <dbReference type="ARBA" id="ARBA00023163"/>
    </source>
</evidence>
<gene>
    <name evidence="6" type="primary">cysB</name>
    <name evidence="6" type="ORF">ERS852425_03125</name>
</gene>
<evidence type="ECO:0000313" key="7">
    <source>
        <dbReference type="Proteomes" id="UP000095598"/>
    </source>
</evidence>
<keyword evidence="4" id="KW-0804">Transcription</keyword>
<comment type="similarity">
    <text evidence="1">Belongs to the LysR transcriptional regulatory family.</text>
</comment>
<evidence type="ECO:0000259" key="5">
    <source>
        <dbReference type="PROSITE" id="PS50931"/>
    </source>
</evidence>
<evidence type="ECO:0000256" key="1">
    <source>
        <dbReference type="ARBA" id="ARBA00009437"/>
    </source>
</evidence>
<reference evidence="6 7" key="1">
    <citation type="submission" date="2015-09" db="EMBL/GenBank/DDBJ databases">
        <authorList>
            <consortium name="Pathogen Informatics"/>
        </authorList>
    </citation>
    <scope>NUCLEOTIDE SEQUENCE [LARGE SCALE GENOMIC DNA]</scope>
    <source>
        <strain evidence="6 7">2789STDY5608868</strain>
    </source>
</reference>
<sequence>MTVQQLKYILKVAEVGSITEAAKLLFISQPSLSNSIKETEKEAGITIFLRSRTGITLTKDGAEFLGYARQVIQQMELLEDRYVTNLPGKVTFGVSSQHYTFTENAFVELVKRFGQERYAFYYNETGTHQILDDVKNRVCDLGILYLSHENEVVMRKVIEENHLVFTELFSAKPHVFLQKDHPLASKKVVSVHDLAPYPRLNFVQGEYESVYFSEELFSSIPVDKEIRVNDRGAIVNFMLGLNAYTISSGIFPKYLNGENIISVPLAENETMHIGYVLNENQELSELGKSYLEELRKYAPANP</sequence>
<dbReference type="InterPro" id="IPR036388">
    <property type="entry name" value="WH-like_DNA-bd_sf"/>
</dbReference>
<organism evidence="6 7">
    <name type="scientific">Anaerostipes hadrus</name>
    <dbReference type="NCBI Taxonomy" id="649756"/>
    <lineage>
        <taxon>Bacteria</taxon>
        <taxon>Bacillati</taxon>
        <taxon>Bacillota</taxon>
        <taxon>Clostridia</taxon>
        <taxon>Lachnospirales</taxon>
        <taxon>Lachnospiraceae</taxon>
        <taxon>Anaerostipes</taxon>
    </lineage>
</organism>
<keyword evidence="3" id="KW-0238">DNA-binding</keyword>